<dbReference type="Proteomes" id="UP001597045">
    <property type="component" value="Unassembled WGS sequence"/>
</dbReference>
<proteinExistence type="predicted"/>
<gene>
    <name evidence="1" type="ORF">ACFQ1S_09840</name>
</gene>
<reference evidence="2" key="1">
    <citation type="journal article" date="2019" name="Int. J. Syst. Evol. Microbiol.">
        <title>The Global Catalogue of Microorganisms (GCM) 10K type strain sequencing project: providing services to taxonomists for standard genome sequencing and annotation.</title>
        <authorList>
            <consortium name="The Broad Institute Genomics Platform"/>
            <consortium name="The Broad Institute Genome Sequencing Center for Infectious Disease"/>
            <person name="Wu L."/>
            <person name="Ma J."/>
        </authorList>
    </citation>
    <scope>NUCLEOTIDE SEQUENCE [LARGE SCALE GENOMIC DNA]</scope>
    <source>
        <strain evidence="2">JCM 31486</strain>
    </source>
</reference>
<accession>A0ABW3M5B3</accession>
<protein>
    <submittedName>
        <fullName evidence="1">Uncharacterized protein</fullName>
    </submittedName>
</protein>
<sequence length="84" mass="9724">MGLVTVDMDTLAAEFATHRTHLLAVAYRQLQRTYVENPTMVALAGVDHTYLLRRNWTGYQEVMDGTAQDATWGPWWNLESWKPR</sequence>
<name>A0ABW3M5B3_9PSEU</name>
<dbReference type="EMBL" id="JBHTIS010000429">
    <property type="protein sequence ID" value="MFD1045841.1"/>
    <property type="molecule type" value="Genomic_DNA"/>
</dbReference>
<comment type="caution">
    <text evidence="1">The sequence shown here is derived from an EMBL/GenBank/DDBJ whole genome shotgun (WGS) entry which is preliminary data.</text>
</comment>
<organism evidence="1 2">
    <name type="scientific">Kibdelosporangium lantanae</name>
    <dbReference type="NCBI Taxonomy" id="1497396"/>
    <lineage>
        <taxon>Bacteria</taxon>
        <taxon>Bacillati</taxon>
        <taxon>Actinomycetota</taxon>
        <taxon>Actinomycetes</taxon>
        <taxon>Pseudonocardiales</taxon>
        <taxon>Pseudonocardiaceae</taxon>
        <taxon>Kibdelosporangium</taxon>
    </lineage>
</organism>
<keyword evidence="2" id="KW-1185">Reference proteome</keyword>
<evidence type="ECO:0000313" key="1">
    <source>
        <dbReference type="EMBL" id="MFD1045841.1"/>
    </source>
</evidence>
<evidence type="ECO:0000313" key="2">
    <source>
        <dbReference type="Proteomes" id="UP001597045"/>
    </source>
</evidence>